<dbReference type="STRING" id="1884261.A0A5C3QQG7"/>
<proteinExistence type="predicted"/>
<dbReference type="GO" id="GO:0016787">
    <property type="term" value="F:hydrolase activity"/>
    <property type="evidence" value="ECO:0007669"/>
    <property type="project" value="UniProtKB-KW"/>
</dbReference>
<keyword evidence="5" id="KW-1185">Reference proteome</keyword>
<protein>
    <submittedName>
        <fullName evidence="4">P-loop containing nucleoside triphosphate hydrolase protein</fullName>
    </submittedName>
</protein>
<dbReference type="InterPro" id="IPR001650">
    <property type="entry name" value="Helicase_C-like"/>
</dbReference>
<dbReference type="GO" id="GO:0032042">
    <property type="term" value="P:mitochondrial DNA metabolic process"/>
    <property type="evidence" value="ECO:0007669"/>
    <property type="project" value="TreeGrafter"/>
</dbReference>
<evidence type="ECO:0000313" key="5">
    <source>
        <dbReference type="Proteomes" id="UP000305067"/>
    </source>
</evidence>
<sequence length="704" mass="77817">MLWTRPFLRRPLFSTTSISLLTPARLASSVPPPISNNAPVQLRPYQETCLSVCTSKLAQGVTRIGVSLPTGSGKTVVFVSLISRLRPPKENPDATRTLIIVNSVELARQSASQASRLFPDWTVEIEQGVKHKASGLADVTVATYQTLLQGERLAKFNPRGFKAVIVDEAHHAAAPSYRRILSHFDPEIRSPDNDGETEPSATLPSKIPIIGFSATFSRHDGLALGSVFSEIVYHRDFLEMIKEEWLCPVKFTTVKADIDLRGVTVNSRTGDFNATSLAQVIDTPMINQLVVQAWHDRAKERKSTLVFCVNVAHVRNLTQMFAAFEVDARYVYAGTPLQERKQLIQDFRDGKFPVLINCAILTEGADIPNIDCVVLARPTRSKNVFAQMIGRGMRLSANTGKTDCHIIDFVESNTRVSGIISTPTLFGLDPGDVDITNECLESLEQRVNEAAPPLTEDDPPKSLLSTHSEIPAPTGISYIDYDDPEVLARDGFGEGGAGQMHITRLSRNAWVPCAEGTFVLECLGKGHIKIERVKPTTEEEKGEADDEGCVYRAVYTPAPMDFATSRALKMPPTYLRKRQILTARTLNEAILGADTYAGKKVVHGPMVAGLLRSANWRRFAASKQQLEFIARRLNKAGDPEKQKKIDKMNKGDASTVICRLKHGAQTKMEKKQREAMRADAVKQKEVMRRAREVVRVGPLARQAV</sequence>
<dbReference type="GO" id="GO:0005759">
    <property type="term" value="C:mitochondrial matrix"/>
    <property type="evidence" value="ECO:0007669"/>
    <property type="project" value="TreeGrafter"/>
</dbReference>
<feature type="domain" description="Helicase ATP-binding" evidence="2">
    <location>
        <begin position="55"/>
        <end position="234"/>
    </location>
</feature>
<name>A0A5C3QQG7_9AGAR</name>
<reference evidence="4 5" key="1">
    <citation type="journal article" date="2019" name="Nat. Ecol. Evol.">
        <title>Megaphylogeny resolves global patterns of mushroom evolution.</title>
        <authorList>
            <person name="Varga T."/>
            <person name="Krizsan K."/>
            <person name="Foldi C."/>
            <person name="Dima B."/>
            <person name="Sanchez-Garcia M."/>
            <person name="Sanchez-Ramirez S."/>
            <person name="Szollosi G.J."/>
            <person name="Szarkandi J.G."/>
            <person name="Papp V."/>
            <person name="Albert L."/>
            <person name="Andreopoulos W."/>
            <person name="Angelini C."/>
            <person name="Antonin V."/>
            <person name="Barry K.W."/>
            <person name="Bougher N.L."/>
            <person name="Buchanan P."/>
            <person name="Buyck B."/>
            <person name="Bense V."/>
            <person name="Catcheside P."/>
            <person name="Chovatia M."/>
            <person name="Cooper J."/>
            <person name="Damon W."/>
            <person name="Desjardin D."/>
            <person name="Finy P."/>
            <person name="Geml J."/>
            <person name="Haridas S."/>
            <person name="Hughes K."/>
            <person name="Justo A."/>
            <person name="Karasinski D."/>
            <person name="Kautmanova I."/>
            <person name="Kiss B."/>
            <person name="Kocsube S."/>
            <person name="Kotiranta H."/>
            <person name="LaButti K.M."/>
            <person name="Lechner B.E."/>
            <person name="Liimatainen K."/>
            <person name="Lipzen A."/>
            <person name="Lukacs Z."/>
            <person name="Mihaltcheva S."/>
            <person name="Morgado L.N."/>
            <person name="Niskanen T."/>
            <person name="Noordeloos M.E."/>
            <person name="Ohm R.A."/>
            <person name="Ortiz-Santana B."/>
            <person name="Ovrebo C."/>
            <person name="Racz N."/>
            <person name="Riley R."/>
            <person name="Savchenko A."/>
            <person name="Shiryaev A."/>
            <person name="Soop K."/>
            <person name="Spirin V."/>
            <person name="Szebenyi C."/>
            <person name="Tomsovsky M."/>
            <person name="Tulloss R.E."/>
            <person name="Uehling J."/>
            <person name="Grigoriev I.V."/>
            <person name="Vagvolgyi C."/>
            <person name="Papp T."/>
            <person name="Martin F.M."/>
            <person name="Miettinen O."/>
            <person name="Hibbett D.S."/>
            <person name="Nagy L.G."/>
        </authorList>
    </citation>
    <scope>NUCLEOTIDE SEQUENCE [LARGE SCALE GENOMIC DNA]</scope>
    <source>
        <strain evidence="4 5">CBS 309.79</strain>
    </source>
</reference>
<keyword evidence="4" id="KW-0378">Hydrolase</keyword>
<dbReference type="SUPFAM" id="SSF52540">
    <property type="entry name" value="P-loop containing nucleoside triphosphate hydrolases"/>
    <property type="match status" value="1"/>
</dbReference>
<evidence type="ECO:0000256" key="1">
    <source>
        <dbReference type="ARBA" id="ARBA00022806"/>
    </source>
</evidence>
<dbReference type="EMBL" id="ML178821">
    <property type="protein sequence ID" value="TFL02771.1"/>
    <property type="molecule type" value="Genomic_DNA"/>
</dbReference>
<dbReference type="InterPro" id="IPR050742">
    <property type="entry name" value="Helicase_Restrict-Modif_Enz"/>
</dbReference>
<dbReference type="PANTHER" id="PTHR47396">
    <property type="entry name" value="TYPE I RESTRICTION ENZYME ECOKI R PROTEIN"/>
    <property type="match status" value="1"/>
</dbReference>
<dbReference type="InterPro" id="IPR014001">
    <property type="entry name" value="Helicase_ATP-bd"/>
</dbReference>
<dbReference type="PANTHER" id="PTHR47396:SF1">
    <property type="entry name" value="ATP-DEPENDENT HELICASE IRC3-RELATED"/>
    <property type="match status" value="1"/>
</dbReference>
<dbReference type="Pfam" id="PF00271">
    <property type="entry name" value="Helicase_C"/>
    <property type="match status" value="1"/>
</dbReference>
<dbReference type="GO" id="GO:0005524">
    <property type="term" value="F:ATP binding"/>
    <property type="evidence" value="ECO:0007669"/>
    <property type="project" value="InterPro"/>
</dbReference>
<dbReference type="GO" id="GO:0000403">
    <property type="term" value="F:Y-form DNA binding"/>
    <property type="evidence" value="ECO:0007669"/>
    <property type="project" value="TreeGrafter"/>
</dbReference>
<accession>A0A5C3QQG7</accession>
<dbReference type="InterPro" id="IPR027417">
    <property type="entry name" value="P-loop_NTPase"/>
</dbReference>
<organism evidence="4 5">
    <name type="scientific">Pterulicium gracile</name>
    <dbReference type="NCBI Taxonomy" id="1884261"/>
    <lineage>
        <taxon>Eukaryota</taxon>
        <taxon>Fungi</taxon>
        <taxon>Dikarya</taxon>
        <taxon>Basidiomycota</taxon>
        <taxon>Agaricomycotina</taxon>
        <taxon>Agaricomycetes</taxon>
        <taxon>Agaricomycetidae</taxon>
        <taxon>Agaricales</taxon>
        <taxon>Pleurotineae</taxon>
        <taxon>Pterulaceae</taxon>
        <taxon>Pterulicium</taxon>
    </lineage>
</organism>
<dbReference type="GO" id="GO:0070125">
    <property type="term" value="P:mitochondrial translational elongation"/>
    <property type="evidence" value="ECO:0007669"/>
    <property type="project" value="TreeGrafter"/>
</dbReference>
<dbReference type="OrthoDB" id="270584at2759"/>
<dbReference type="CDD" id="cd18799">
    <property type="entry name" value="SF2_C_EcoAI-like"/>
    <property type="match status" value="1"/>
</dbReference>
<dbReference type="Proteomes" id="UP000305067">
    <property type="component" value="Unassembled WGS sequence"/>
</dbReference>
<keyword evidence="1" id="KW-0547">Nucleotide-binding</keyword>
<dbReference type="PROSITE" id="PS51192">
    <property type="entry name" value="HELICASE_ATP_BIND_1"/>
    <property type="match status" value="1"/>
</dbReference>
<dbReference type="Pfam" id="PF04851">
    <property type="entry name" value="ResIII"/>
    <property type="match status" value="1"/>
</dbReference>
<keyword evidence="1" id="KW-0067">ATP-binding</keyword>
<dbReference type="InterPro" id="IPR006935">
    <property type="entry name" value="Helicase/UvrB_N"/>
</dbReference>
<evidence type="ECO:0000259" key="3">
    <source>
        <dbReference type="PROSITE" id="PS51194"/>
    </source>
</evidence>
<evidence type="ECO:0000259" key="2">
    <source>
        <dbReference type="PROSITE" id="PS51192"/>
    </source>
</evidence>
<dbReference type="SMART" id="SM00490">
    <property type="entry name" value="HELICc"/>
    <property type="match status" value="1"/>
</dbReference>
<keyword evidence="1" id="KW-0347">Helicase</keyword>
<dbReference type="Gene3D" id="3.40.50.300">
    <property type="entry name" value="P-loop containing nucleotide triphosphate hydrolases"/>
    <property type="match status" value="2"/>
</dbReference>
<dbReference type="AlphaFoldDB" id="A0A5C3QQG7"/>
<evidence type="ECO:0000313" key="4">
    <source>
        <dbReference type="EMBL" id="TFL02771.1"/>
    </source>
</evidence>
<dbReference type="GO" id="GO:0036121">
    <property type="term" value="F:double-stranded DNA helicase activity"/>
    <property type="evidence" value="ECO:0007669"/>
    <property type="project" value="TreeGrafter"/>
</dbReference>
<gene>
    <name evidence="4" type="ORF">BDV98DRAFT_527152</name>
</gene>
<dbReference type="GO" id="GO:0061749">
    <property type="term" value="F:forked DNA-dependent helicase activity"/>
    <property type="evidence" value="ECO:0007669"/>
    <property type="project" value="TreeGrafter"/>
</dbReference>
<feature type="domain" description="Helicase C-terminal" evidence="3">
    <location>
        <begin position="285"/>
        <end position="451"/>
    </location>
</feature>
<dbReference type="SMART" id="SM00487">
    <property type="entry name" value="DEXDc"/>
    <property type="match status" value="1"/>
</dbReference>
<dbReference type="PROSITE" id="PS51194">
    <property type="entry name" value="HELICASE_CTER"/>
    <property type="match status" value="1"/>
</dbReference>